<proteinExistence type="inferred from homology"/>
<evidence type="ECO:0000259" key="8">
    <source>
        <dbReference type="Pfam" id="PF10513"/>
    </source>
</evidence>
<evidence type="ECO:0000256" key="2">
    <source>
        <dbReference type="ARBA" id="ARBA00008035"/>
    </source>
</evidence>
<evidence type="ECO:0000256" key="7">
    <source>
        <dbReference type="SAM" id="MobiDB-lite"/>
    </source>
</evidence>
<dbReference type="Pfam" id="PF10513">
    <property type="entry name" value="EPL1"/>
    <property type="match status" value="1"/>
</dbReference>
<keyword evidence="3 6" id="KW-0805">Transcription regulation</keyword>
<evidence type="ECO:0000256" key="1">
    <source>
        <dbReference type="ARBA" id="ARBA00004123"/>
    </source>
</evidence>
<evidence type="ECO:0000256" key="6">
    <source>
        <dbReference type="RuleBase" id="RU361124"/>
    </source>
</evidence>
<dbReference type="GO" id="GO:0035267">
    <property type="term" value="C:NuA4 histone acetyltransferase complex"/>
    <property type="evidence" value="ECO:0007669"/>
    <property type="project" value="InterPro"/>
</dbReference>
<dbReference type="GO" id="GO:0006357">
    <property type="term" value="P:regulation of transcription by RNA polymerase II"/>
    <property type="evidence" value="ECO:0007669"/>
    <property type="project" value="InterPro"/>
</dbReference>
<evidence type="ECO:0000313" key="9">
    <source>
        <dbReference type="EMBL" id="CAE2215922.1"/>
    </source>
</evidence>
<keyword evidence="4 6" id="KW-0804">Transcription</keyword>
<keyword evidence="5 6" id="KW-0539">Nucleus</keyword>
<comment type="similarity">
    <text evidence="2 6">Belongs to the enhancer of polycomb family.</text>
</comment>
<feature type="region of interest" description="Disordered" evidence="7">
    <location>
        <begin position="322"/>
        <end position="342"/>
    </location>
</feature>
<feature type="domain" description="Enhancer of polycomb-like N-terminal" evidence="8">
    <location>
        <begin position="7"/>
        <end position="146"/>
    </location>
</feature>
<dbReference type="GO" id="GO:0005634">
    <property type="term" value="C:nucleus"/>
    <property type="evidence" value="ECO:0007669"/>
    <property type="project" value="UniProtKB-SubCell"/>
</dbReference>
<dbReference type="PANTHER" id="PTHR14898">
    <property type="entry name" value="ENHANCER OF POLYCOMB"/>
    <property type="match status" value="1"/>
</dbReference>
<dbReference type="AlphaFoldDB" id="A0A7S4I1N0"/>
<evidence type="ECO:0000256" key="4">
    <source>
        <dbReference type="ARBA" id="ARBA00023163"/>
    </source>
</evidence>
<feature type="compositionally biased region" description="Acidic residues" evidence="7">
    <location>
        <begin position="322"/>
        <end position="340"/>
    </location>
</feature>
<reference evidence="9" key="1">
    <citation type="submission" date="2021-01" db="EMBL/GenBank/DDBJ databases">
        <authorList>
            <person name="Corre E."/>
            <person name="Pelletier E."/>
            <person name="Niang G."/>
            <person name="Scheremetjew M."/>
            <person name="Finn R."/>
            <person name="Kale V."/>
            <person name="Holt S."/>
            <person name="Cochrane G."/>
            <person name="Meng A."/>
            <person name="Brown T."/>
            <person name="Cohen L."/>
        </authorList>
    </citation>
    <scope>NUCLEOTIDE SEQUENCE</scope>
    <source>
        <strain evidence="9">DIVA3 518/3/11/1/6</strain>
    </source>
</reference>
<protein>
    <recommendedName>
        <fullName evidence="6">Enhancer of polycomb-like protein</fullName>
    </recommendedName>
</protein>
<dbReference type="EMBL" id="HBKP01010187">
    <property type="protein sequence ID" value="CAE2215922.1"/>
    <property type="molecule type" value="Transcribed_RNA"/>
</dbReference>
<gene>
    <name evidence="9" type="ORF">VSP0166_LOCUS7169</name>
</gene>
<comment type="subcellular location">
    <subcellularLocation>
        <location evidence="1 6">Nucleus</location>
    </subcellularLocation>
</comment>
<accession>A0A7S4I1N0</accession>
<evidence type="ECO:0000256" key="5">
    <source>
        <dbReference type="ARBA" id="ARBA00023242"/>
    </source>
</evidence>
<sequence>MTSFRPRPIDVDKPLFIMREELKDEDTRSMPVVSTGMEQHEENESHIRNAILEAQRKSTRIVADIPTPVVKTVPTYDRDTQQWDRPSSYIKVVPPIHPLFRDSVTYQIEYDLDSDDEQWMSNEINKNGMQLLSESDFELLIDTFEKALAREKILSANPKEKKDRLSLESAIEAVKELKQLYPTQLVETVYNYWLDKRSKAKRSLLLSLVPPPAFDDPSPLVPFRPREKETRKRSRRSNVSALAHLKLLRDEIERGKCLLEMIQKREEMKREKIEANQHLFEVVAANKQLQIDKLRAEGHPDKRSKTFCLGMVSDEDDDVDMEDAASAEEVEEEEQIEEESVEPHCKWDRFPPHFHNEENNPNDETYWGTVRLPGAPPFRGRMRMGRGGRVFIDRASSRSTQLSTQPQRLMIY</sequence>
<name>A0A7S4I1N0_9EUKA</name>
<evidence type="ECO:0000256" key="3">
    <source>
        <dbReference type="ARBA" id="ARBA00023015"/>
    </source>
</evidence>
<organism evidence="9">
    <name type="scientific">Vannella robusta</name>
    <dbReference type="NCBI Taxonomy" id="1487602"/>
    <lineage>
        <taxon>Eukaryota</taxon>
        <taxon>Amoebozoa</taxon>
        <taxon>Discosea</taxon>
        <taxon>Flabellinia</taxon>
        <taxon>Vannellidae</taxon>
        <taxon>Vannella</taxon>
    </lineage>
</organism>
<dbReference type="InterPro" id="IPR024943">
    <property type="entry name" value="Enhancer_polycomb"/>
</dbReference>
<dbReference type="InterPro" id="IPR019542">
    <property type="entry name" value="Enhancer_polycomb-like_N"/>
</dbReference>